<feature type="non-terminal residue" evidence="2">
    <location>
        <position position="1"/>
    </location>
</feature>
<name>A0A656JI15_PSESF</name>
<accession>A0A656JI15</accession>
<evidence type="ECO:0000313" key="3">
    <source>
        <dbReference type="Proteomes" id="UP000018849"/>
    </source>
</evidence>
<dbReference type="EMBL" id="AOKF01004105">
    <property type="protein sequence ID" value="EPN26569.1"/>
    <property type="molecule type" value="Genomic_DNA"/>
</dbReference>
<reference evidence="2 3" key="1">
    <citation type="journal article" date="2013" name="PLoS Pathog.">
        <title>Genomic analysis of the Kiwifruit pathogen Pseudomonas syringae pv. actinidiae provides insight into the origins of an emergent plant disease.</title>
        <authorList>
            <person name="McCann H.C."/>
            <person name="Rikkerink E.H."/>
            <person name="Bertels F."/>
            <person name="Fiers M."/>
            <person name="Lu A."/>
            <person name="Rees-George J."/>
            <person name="Andersen M.T."/>
            <person name="Gleave A.P."/>
            <person name="Haubold B."/>
            <person name="Wohlers M.W."/>
            <person name="Guttman D.S."/>
            <person name="Wang P.W."/>
            <person name="Straub C."/>
            <person name="Vanneste J.L."/>
            <person name="Rainey P.B."/>
            <person name="Templeton M.D."/>
        </authorList>
    </citation>
    <scope>NUCLEOTIDE SEQUENCE [LARGE SCALE GENOMIC DNA]</scope>
    <source>
        <strain evidence="2 3">ICMP 19096</strain>
    </source>
</reference>
<comment type="caution">
    <text evidence="2">The sequence shown here is derived from an EMBL/GenBank/DDBJ whole genome shotgun (WGS) entry which is preliminary data.</text>
</comment>
<evidence type="ECO:0008006" key="4">
    <source>
        <dbReference type="Google" id="ProtNLM"/>
    </source>
</evidence>
<evidence type="ECO:0000313" key="2">
    <source>
        <dbReference type="EMBL" id="EPN26569.1"/>
    </source>
</evidence>
<evidence type="ECO:0000256" key="1">
    <source>
        <dbReference type="SAM" id="MobiDB-lite"/>
    </source>
</evidence>
<proteinExistence type="predicted"/>
<organism evidence="2 3">
    <name type="scientific">Pseudomonas syringae pv. actinidiae ICMP 19096</name>
    <dbReference type="NCBI Taxonomy" id="1194405"/>
    <lineage>
        <taxon>Bacteria</taxon>
        <taxon>Pseudomonadati</taxon>
        <taxon>Pseudomonadota</taxon>
        <taxon>Gammaproteobacteria</taxon>
        <taxon>Pseudomonadales</taxon>
        <taxon>Pseudomonadaceae</taxon>
        <taxon>Pseudomonas</taxon>
        <taxon>Pseudomonas syringae</taxon>
    </lineage>
</organism>
<dbReference type="AlphaFoldDB" id="A0A656JI15"/>
<protein>
    <recommendedName>
        <fullName evidence="4">DUF2235 domain-containing protein</fullName>
    </recommendedName>
</protein>
<dbReference type="Proteomes" id="UP000018849">
    <property type="component" value="Unassembled WGS sequence"/>
</dbReference>
<feature type="non-terminal residue" evidence="2">
    <location>
        <position position="97"/>
    </location>
</feature>
<sequence length="97" mass="10555">GVHSDLGGGYPPGDQGKAFSQDPRLGSGLLLSQIALHDLYADAFVHGAPFKVPKTAVPVGLSHEVWRVMDLELQREFDIAPTLATRFNAWRQMTLGL</sequence>
<feature type="compositionally biased region" description="Gly residues" evidence="1">
    <location>
        <begin position="1"/>
        <end position="11"/>
    </location>
</feature>
<feature type="region of interest" description="Disordered" evidence="1">
    <location>
        <begin position="1"/>
        <end position="21"/>
    </location>
</feature>
<gene>
    <name evidence="2" type="ORF">A245_47995</name>
</gene>